<dbReference type="STRING" id="4113.M0ZZ48"/>
<dbReference type="AlphaFoldDB" id="M0ZZ48"/>
<name>M0ZZ48_SOLTU</name>
<keyword evidence="2" id="KW-1185">Reference proteome</keyword>
<dbReference type="HOGENOM" id="CLU_2727145_0_0_1"/>
<accession>M0ZZ48</accession>
<dbReference type="eggNOG" id="KOG1964">
    <property type="taxonomic scope" value="Eukaryota"/>
</dbReference>
<dbReference type="Gramene" id="PGSC0003DMT400011160">
    <property type="protein sequence ID" value="PGSC0003DMT400011160"/>
    <property type="gene ID" value="PGSC0003DMG402004368"/>
</dbReference>
<dbReference type="Proteomes" id="UP000011115">
    <property type="component" value="Unassembled WGS sequence"/>
</dbReference>
<evidence type="ECO:0000313" key="2">
    <source>
        <dbReference type="Proteomes" id="UP000011115"/>
    </source>
</evidence>
<reference evidence="1" key="2">
    <citation type="submission" date="2015-06" db="UniProtKB">
        <authorList>
            <consortium name="EnsemblPlants"/>
        </authorList>
    </citation>
    <scope>IDENTIFICATION</scope>
    <source>
        <strain evidence="1">DM1-3 516 R44</strain>
    </source>
</reference>
<reference evidence="2" key="1">
    <citation type="journal article" date="2011" name="Nature">
        <title>Genome sequence and analysis of the tuber crop potato.</title>
        <authorList>
            <consortium name="The Potato Genome Sequencing Consortium"/>
        </authorList>
    </citation>
    <scope>NUCLEOTIDE SEQUENCE [LARGE SCALE GENOMIC DNA]</scope>
    <source>
        <strain evidence="2">cv. DM1-3 516 R44</strain>
    </source>
</reference>
<protein>
    <submittedName>
        <fullName evidence="1">Uncharacterized protein</fullName>
    </submittedName>
</protein>
<evidence type="ECO:0000313" key="1">
    <source>
        <dbReference type="EnsemblPlants" id="PGSC0003DMT400011160"/>
    </source>
</evidence>
<dbReference type="EnsemblPlants" id="PGSC0003DMT400011160">
    <property type="protein sequence ID" value="PGSC0003DMT400011160"/>
    <property type="gene ID" value="PGSC0003DMG402004368"/>
</dbReference>
<sequence length="72" mass="8010">MAKSWLDFQVDVELARLQPGGSDHFKNFEEAISPDFADGASQPAVGPDSWPLQVVNQQPRHLSALLQKLHSR</sequence>
<proteinExistence type="predicted"/>
<organism evidence="1 2">
    <name type="scientific">Solanum tuberosum</name>
    <name type="common">Potato</name>
    <dbReference type="NCBI Taxonomy" id="4113"/>
    <lineage>
        <taxon>Eukaryota</taxon>
        <taxon>Viridiplantae</taxon>
        <taxon>Streptophyta</taxon>
        <taxon>Embryophyta</taxon>
        <taxon>Tracheophyta</taxon>
        <taxon>Spermatophyta</taxon>
        <taxon>Magnoliopsida</taxon>
        <taxon>eudicotyledons</taxon>
        <taxon>Gunneridae</taxon>
        <taxon>Pentapetalae</taxon>
        <taxon>asterids</taxon>
        <taxon>lamiids</taxon>
        <taxon>Solanales</taxon>
        <taxon>Solanaceae</taxon>
        <taxon>Solanoideae</taxon>
        <taxon>Solaneae</taxon>
        <taxon>Solanum</taxon>
    </lineage>
</organism>
<dbReference type="PaxDb" id="4113-PGSC0003DMT400011160"/>
<dbReference type="InParanoid" id="M0ZZ48"/>